<evidence type="ECO:0000313" key="3">
    <source>
        <dbReference type="Proteomes" id="UP000321424"/>
    </source>
</evidence>
<name>A0A511MBN8_9NOCA</name>
<feature type="chain" id="PRO_5039431072" description="Lipoprotein" evidence="1">
    <location>
        <begin position="33"/>
        <end position="149"/>
    </location>
</feature>
<keyword evidence="3" id="KW-1185">Reference proteome</keyword>
<reference evidence="2 3" key="1">
    <citation type="submission" date="2019-07" db="EMBL/GenBank/DDBJ databases">
        <title>Whole genome shotgun sequence of Nocardia ninae NBRC 108245.</title>
        <authorList>
            <person name="Hosoyama A."/>
            <person name="Uohara A."/>
            <person name="Ohji S."/>
            <person name="Ichikawa N."/>
        </authorList>
    </citation>
    <scope>NUCLEOTIDE SEQUENCE [LARGE SCALE GENOMIC DNA]</scope>
    <source>
        <strain evidence="2 3">NBRC 108245</strain>
    </source>
</reference>
<dbReference type="OrthoDB" id="4559942at2"/>
<evidence type="ECO:0000313" key="2">
    <source>
        <dbReference type="EMBL" id="GEM38009.1"/>
    </source>
</evidence>
<evidence type="ECO:0008006" key="4">
    <source>
        <dbReference type="Google" id="ProtNLM"/>
    </source>
</evidence>
<comment type="caution">
    <text evidence="2">The sequence shown here is derived from an EMBL/GenBank/DDBJ whole genome shotgun (WGS) entry which is preliminary data.</text>
</comment>
<sequence>MSVSRSRRGLAQPLFLSAAVMCVLFLASAACGGVGETQPGTDSSGVASVEVNQTGGFAGVNEFYTVDDKVESPRRSELFDMVAGLPFRSLQEAYTGPNGCRDAFSYTVTVIYRDGTSKRVDAEECGEPPRELTDVIALTKEIGYRGSGN</sequence>
<evidence type="ECO:0000256" key="1">
    <source>
        <dbReference type="SAM" id="SignalP"/>
    </source>
</evidence>
<proteinExistence type="predicted"/>
<dbReference type="Pfam" id="PF20242">
    <property type="entry name" value="Emfourin"/>
    <property type="match status" value="1"/>
</dbReference>
<dbReference type="PROSITE" id="PS51257">
    <property type="entry name" value="PROKAR_LIPOPROTEIN"/>
    <property type="match status" value="1"/>
</dbReference>
<accession>A0A511MBN8</accession>
<dbReference type="Proteomes" id="UP000321424">
    <property type="component" value="Unassembled WGS sequence"/>
</dbReference>
<gene>
    <name evidence="2" type="ORF">NN4_25280</name>
</gene>
<dbReference type="EMBL" id="BJXA01000013">
    <property type="protein sequence ID" value="GEM38009.1"/>
    <property type="molecule type" value="Genomic_DNA"/>
</dbReference>
<keyword evidence="1" id="KW-0732">Signal</keyword>
<dbReference type="AlphaFoldDB" id="A0A511MBN8"/>
<dbReference type="InterPro" id="IPR049457">
    <property type="entry name" value="Emfourin"/>
</dbReference>
<feature type="signal peptide" evidence="1">
    <location>
        <begin position="1"/>
        <end position="32"/>
    </location>
</feature>
<protein>
    <recommendedName>
        <fullName evidence="4">Lipoprotein</fullName>
    </recommendedName>
</protein>
<dbReference type="RefSeq" id="WP_147130068.1">
    <property type="nucleotide sequence ID" value="NZ_BJXA01000013.1"/>
</dbReference>
<organism evidence="2 3">
    <name type="scientific">Nocardia ninae NBRC 108245</name>
    <dbReference type="NCBI Taxonomy" id="1210091"/>
    <lineage>
        <taxon>Bacteria</taxon>
        <taxon>Bacillati</taxon>
        <taxon>Actinomycetota</taxon>
        <taxon>Actinomycetes</taxon>
        <taxon>Mycobacteriales</taxon>
        <taxon>Nocardiaceae</taxon>
        <taxon>Nocardia</taxon>
    </lineage>
</organism>